<dbReference type="Pfam" id="PF12204">
    <property type="entry name" value="DUF3598_N"/>
    <property type="match status" value="1"/>
</dbReference>
<evidence type="ECO:0000259" key="1">
    <source>
        <dbReference type="Pfam" id="PF12204"/>
    </source>
</evidence>
<feature type="domain" description="DUF3598" evidence="1">
    <location>
        <begin position="5"/>
        <end position="127"/>
    </location>
</feature>
<dbReference type="OrthoDB" id="465937at2"/>
<comment type="caution">
    <text evidence="3">The sequence shown here is derived from an EMBL/GenBank/DDBJ whole genome shotgun (WGS) entry which is preliminary data.</text>
</comment>
<dbReference type="SUPFAM" id="SSF50814">
    <property type="entry name" value="Lipocalins"/>
    <property type="match status" value="1"/>
</dbReference>
<protein>
    <recommendedName>
        <fullName evidence="1">DUF3598 domain-containing protein</fullName>
    </recommendedName>
</protein>
<dbReference type="RefSeq" id="WP_027843324.1">
    <property type="nucleotide sequence ID" value="NZ_LMTZ01000038.1"/>
</dbReference>
<dbReference type="EMBL" id="LMTZ01000038">
    <property type="protein sequence ID" value="KST68997.1"/>
    <property type="molecule type" value="Genomic_DNA"/>
</dbReference>
<dbReference type="EMBL" id="LMTZ01000042">
    <property type="protein sequence ID" value="KST68928.1"/>
    <property type="molecule type" value="Genomic_DNA"/>
</dbReference>
<name>A0A0V7ZWK3_9CYAN</name>
<organism evidence="3 4">
    <name type="scientific">Mastigocoleus testarum BC008</name>
    <dbReference type="NCBI Taxonomy" id="371196"/>
    <lineage>
        <taxon>Bacteria</taxon>
        <taxon>Bacillati</taxon>
        <taxon>Cyanobacteriota</taxon>
        <taxon>Cyanophyceae</taxon>
        <taxon>Nostocales</taxon>
        <taxon>Hapalosiphonaceae</taxon>
        <taxon>Mastigocoleus</taxon>
    </lineage>
</organism>
<dbReference type="Proteomes" id="UP000053372">
    <property type="component" value="Unassembled WGS sequence"/>
</dbReference>
<gene>
    <name evidence="2" type="ORF">BC008_02305</name>
    <name evidence="3" type="ORF">BC008_02720</name>
</gene>
<dbReference type="InterPro" id="IPR012674">
    <property type="entry name" value="Calycin"/>
</dbReference>
<keyword evidence="4" id="KW-1185">Reference proteome</keyword>
<proteinExistence type="predicted"/>
<accession>A0A0V7ZWK3</accession>
<dbReference type="Gene3D" id="2.40.128.20">
    <property type="match status" value="2"/>
</dbReference>
<dbReference type="AlphaFoldDB" id="A0A0V7ZWK3"/>
<sequence length="245" mass="28208">MNLQLQNWNNFCRYHVGEWRGINTRYSSGEEVIDSWNVVTNLKISQDGSKINHEDYLIYADGKTELKTFGPYIKPITSALFLDNSFCWGSKTLETNSIFIFEIGLRCENRRVLAFIKYGNDGSLEYISISPQLLSTNVSEQSKTSVLTITKENWQGKLKTIEPDLMVLEPVDISWISLKDLNRDNLTLNFQDNISVSCPQNIKKDMEFCIALDWLANSVLLQRGIGYYDVSGFKHFNLQIFTPIY</sequence>
<evidence type="ECO:0000313" key="2">
    <source>
        <dbReference type="EMBL" id="KST68928.1"/>
    </source>
</evidence>
<dbReference type="InterPro" id="IPR022017">
    <property type="entry name" value="BFA1-like_DUF3598"/>
</dbReference>
<evidence type="ECO:0000313" key="3">
    <source>
        <dbReference type="EMBL" id="KST68997.1"/>
    </source>
</evidence>
<evidence type="ECO:0000313" key="4">
    <source>
        <dbReference type="Proteomes" id="UP000053372"/>
    </source>
</evidence>
<reference evidence="3 4" key="1">
    <citation type="journal article" date="2015" name="Genome Announc.">
        <title>Draft Genome of the Euendolithic (true boring) Cyanobacterium Mastigocoleus testarum strain BC008.</title>
        <authorList>
            <person name="Guida B.S."/>
            <person name="Garcia-Pichel F."/>
        </authorList>
    </citation>
    <scope>NUCLEOTIDE SEQUENCE [LARGE SCALE GENOMIC DNA]</scope>
    <source>
        <strain evidence="3 4">BC008</strain>
    </source>
</reference>